<comment type="subcellular location">
    <subcellularLocation>
        <location evidence="1 6">Nucleus</location>
    </subcellularLocation>
</comment>
<evidence type="ECO:0000256" key="3">
    <source>
        <dbReference type="ARBA" id="ARBA00023015"/>
    </source>
</evidence>
<feature type="compositionally biased region" description="Basic residues" evidence="7">
    <location>
        <begin position="76"/>
        <end position="86"/>
    </location>
</feature>
<keyword evidence="5 6" id="KW-0539">Nucleus</keyword>
<dbReference type="GO" id="GO:0005634">
    <property type="term" value="C:nucleus"/>
    <property type="evidence" value="ECO:0007669"/>
    <property type="project" value="UniProtKB-SubCell"/>
</dbReference>
<feature type="compositionally biased region" description="Low complexity" evidence="7">
    <location>
        <begin position="264"/>
        <end position="276"/>
    </location>
</feature>
<organism evidence="9 10">
    <name type="scientific">Linum trigynum</name>
    <dbReference type="NCBI Taxonomy" id="586398"/>
    <lineage>
        <taxon>Eukaryota</taxon>
        <taxon>Viridiplantae</taxon>
        <taxon>Streptophyta</taxon>
        <taxon>Embryophyta</taxon>
        <taxon>Tracheophyta</taxon>
        <taxon>Spermatophyta</taxon>
        <taxon>Magnoliopsida</taxon>
        <taxon>eudicotyledons</taxon>
        <taxon>Gunneridae</taxon>
        <taxon>Pentapetalae</taxon>
        <taxon>rosids</taxon>
        <taxon>fabids</taxon>
        <taxon>Malpighiales</taxon>
        <taxon>Linaceae</taxon>
        <taxon>Linum</taxon>
    </lineage>
</organism>
<evidence type="ECO:0000256" key="2">
    <source>
        <dbReference type="ARBA" id="ARBA00022491"/>
    </source>
</evidence>
<feature type="compositionally biased region" description="Low complexity" evidence="7">
    <location>
        <begin position="47"/>
        <end position="57"/>
    </location>
</feature>
<evidence type="ECO:0000259" key="8">
    <source>
        <dbReference type="PROSITE" id="PS51754"/>
    </source>
</evidence>
<dbReference type="InterPro" id="IPR006458">
    <property type="entry name" value="Ovate_C"/>
</dbReference>
<keyword evidence="3 6" id="KW-0805">Transcription regulation</keyword>
<dbReference type="GO" id="GO:0003677">
    <property type="term" value="F:DNA binding"/>
    <property type="evidence" value="ECO:0007669"/>
    <property type="project" value="InterPro"/>
</dbReference>
<dbReference type="InterPro" id="IPR038933">
    <property type="entry name" value="Ovate"/>
</dbReference>
<protein>
    <recommendedName>
        <fullName evidence="6">Transcription repressor</fullName>
    </recommendedName>
    <alternativeName>
        <fullName evidence="6">Ovate family protein</fullName>
    </alternativeName>
</protein>
<proteinExistence type="predicted"/>
<dbReference type="EMBL" id="OZ034815">
    <property type="protein sequence ID" value="CAL1368487.1"/>
    <property type="molecule type" value="Genomic_DNA"/>
</dbReference>
<name>A0AAV2D6A1_9ROSI</name>
<evidence type="ECO:0000256" key="4">
    <source>
        <dbReference type="ARBA" id="ARBA00023163"/>
    </source>
</evidence>
<dbReference type="PANTHER" id="PTHR33057:SF128">
    <property type="entry name" value="TRANSCRIPTION REPRESSOR OFP3"/>
    <property type="match status" value="1"/>
</dbReference>
<dbReference type="AlphaFoldDB" id="A0AAV2D6A1"/>
<feature type="region of interest" description="Disordered" evidence="7">
    <location>
        <begin position="239"/>
        <end position="298"/>
    </location>
</feature>
<dbReference type="InterPro" id="IPR025830">
    <property type="entry name" value="DNA_bnd_dom_ovate"/>
</dbReference>
<evidence type="ECO:0000256" key="7">
    <source>
        <dbReference type="SAM" id="MobiDB-lite"/>
    </source>
</evidence>
<sequence>MGLKHRFRLSDMIPNAWFYKLKDMSKSIPTTTHHSSNHKKKRPPNSTVAAAATATRAPQHPRYSSYLSGKPGRATNNHHHYQHHKLYNSPVNQKASDTQFPDPPRRSSRRRKAVYKPSPKLLSSSSSSSVCSKCRDQNDNPTLPHSPGYSTSPFESSPDFCGSILTESDDEDDDLASSFARPPRSFDDQVVSAAWSTSCHSCKLSSSTADIIIDVNGHSLERNNINKVDIHELEKLPPIVTKPSRMDHVKAQRSVSDQKKRTKSSPSPRKSTSNKKYSATGIRLKANSPRRLASRKVQGSRKSTAVTSCLSAASAGNRIGESFAVVKKSVDPERDFMESMVEMIVENGIRGSRELEDLLACYLSLNSTKYHDVIVRAFEQIWFHMS</sequence>
<dbReference type="NCBIfam" id="TIGR01568">
    <property type="entry name" value="A_thal_3678"/>
    <property type="match status" value="1"/>
</dbReference>
<feature type="compositionally biased region" description="Low complexity" evidence="7">
    <location>
        <begin position="116"/>
        <end position="129"/>
    </location>
</feature>
<dbReference type="PANTHER" id="PTHR33057">
    <property type="entry name" value="TRANSCRIPTION REPRESSOR OFP7-RELATED"/>
    <property type="match status" value="1"/>
</dbReference>
<reference evidence="9 10" key="1">
    <citation type="submission" date="2024-04" db="EMBL/GenBank/DDBJ databases">
        <authorList>
            <person name="Fracassetti M."/>
        </authorList>
    </citation>
    <scope>NUCLEOTIDE SEQUENCE [LARGE SCALE GENOMIC DNA]</scope>
</reference>
<dbReference type="Proteomes" id="UP001497516">
    <property type="component" value="Chromosome 2"/>
</dbReference>
<evidence type="ECO:0000313" key="9">
    <source>
        <dbReference type="EMBL" id="CAL1368487.1"/>
    </source>
</evidence>
<keyword evidence="4 6" id="KW-0804">Transcription</keyword>
<dbReference type="GO" id="GO:0045892">
    <property type="term" value="P:negative regulation of DNA-templated transcription"/>
    <property type="evidence" value="ECO:0007669"/>
    <property type="project" value="UniProtKB-UniRule"/>
</dbReference>
<dbReference type="Pfam" id="PF04844">
    <property type="entry name" value="Ovate"/>
    <property type="match status" value="1"/>
</dbReference>
<feature type="compositionally biased region" description="Polar residues" evidence="7">
    <location>
        <begin position="89"/>
        <end position="99"/>
    </location>
</feature>
<feature type="region of interest" description="Disordered" evidence="7">
    <location>
        <begin position="28"/>
        <end position="183"/>
    </location>
</feature>
<evidence type="ECO:0000313" key="10">
    <source>
        <dbReference type="Proteomes" id="UP001497516"/>
    </source>
</evidence>
<feature type="domain" description="OVATE" evidence="8">
    <location>
        <begin position="325"/>
        <end position="384"/>
    </location>
</feature>
<dbReference type="PROSITE" id="PS51754">
    <property type="entry name" value="OVATE"/>
    <property type="match status" value="1"/>
</dbReference>
<evidence type="ECO:0000256" key="1">
    <source>
        <dbReference type="ARBA" id="ARBA00004123"/>
    </source>
</evidence>
<gene>
    <name evidence="9" type="ORF">LTRI10_LOCUS11595</name>
</gene>
<dbReference type="Pfam" id="PF13724">
    <property type="entry name" value="DNA_binding_2"/>
    <property type="match status" value="1"/>
</dbReference>
<keyword evidence="2 6" id="KW-0678">Repressor</keyword>
<feature type="compositionally biased region" description="Polar residues" evidence="7">
    <location>
        <begin position="139"/>
        <end position="155"/>
    </location>
</feature>
<keyword evidence="10" id="KW-1185">Reference proteome</keyword>
<accession>A0AAV2D6A1</accession>
<evidence type="ECO:0000256" key="5">
    <source>
        <dbReference type="ARBA" id="ARBA00023242"/>
    </source>
</evidence>
<evidence type="ECO:0000256" key="6">
    <source>
        <dbReference type="RuleBase" id="RU367028"/>
    </source>
</evidence>
<comment type="function">
    <text evidence="6">Transcriptional repressor that regulates multiple aspects of plant growth and development.</text>
</comment>